<dbReference type="InterPro" id="IPR013154">
    <property type="entry name" value="ADH-like_N"/>
</dbReference>
<evidence type="ECO:0000256" key="1">
    <source>
        <dbReference type="ARBA" id="ARBA00022857"/>
    </source>
</evidence>
<dbReference type="GO" id="GO:0003960">
    <property type="term" value="F:quinone reductase (NADPH) activity"/>
    <property type="evidence" value="ECO:0007669"/>
    <property type="project" value="InterPro"/>
</dbReference>
<dbReference type="InterPro" id="IPR013149">
    <property type="entry name" value="ADH-like_C"/>
</dbReference>
<dbReference type="InterPro" id="IPR002364">
    <property type="entry name" value="Quin_OxRdtase/zeta-crystal_CS"/>
</dbReference>
<dbReference type="FunCoup" id="A0A0D2A2A8">
    <property type="interactions" value="638"/>
</dbReference>
<dbReference type="SUPFAM" id="SSF50129">
    <property type="entry name" value="GroES-like"/>
    <property type="match status" value="1"/>
</dbReference>
<evidence type="ECO:0000256" key="2">
    <source>
        <dbReference type="ARBA" id="ARBA00023002"/>
    </source>
</evidence>
<dbReference type="GO" id="GO:0005829">
    <property type="term" value="C:cytosol"/>
    <property type="evidence" value="ECO:0007669"/>
    <property type="project" value="TreeGrafter"/>
</dbReference>
<dbReference type="InterPro" id="IPR047618">
    <property type="entry name" value="QOR-like"/>
</dbReference>
<feature type="domain" description="Enoyl reductase (ER)" evidence="5">
    <location>
        <begin position="18"/>
        <end position="330"/>
    </location>
</feature>
<dbReference type="GO" id="GO:0070402">
    <property type="term" value="F:NADPH binding"/>
    <property type="evidence" value="ECO:0007669"/>
    <property type="project" value="TreeGrafter"/>
</dbReference>
<dbReference type="CDD" id="cd05286">
    <property type="entry name" value="QOR2"/>
    <property type="match status" value="1"/>
</dbReference>
<evidence type="ECO:0000259" key="5">
    <source>
        <dbReference type="SMART" id="SM00829"/>
    </source>
</evidence>
<dbReference type="GO" id="GO:0008270">
    <property type="term" value="F:zinc ion binding"/>
    <property type="evidence" value="ECO:0007669"/>
    <property type="project" value="InterPro"/>
</dbReference>
<dbReference type="PANTHER" id="PTHR48106">
    <property type="entry name" value="QUINONE OXIDOREDUCTASE PIG3-RELATED"/>
    <property type="match status" value="1"/>
</dbReference>
<protein>
    <recommendedName>
        <fullName evidence="4">Probable quinone oxidoreductase</fullName>
    </recommendedName>
    <alternativeName>
        <fullName evidence="3">NADPH:quinone reductase</fullName>
    </alternativeName>
</protein>
<organism evidence="6 7">
    <name type="scientific">Verruconis gallopava</name>
    <dbReference type="NCBI Taxonomy" id="253628"/>
    <lineage>
        <taxon>Eukaryota</taxon>
        <taxon>Fungi</taxon>
        <taxon>Dikarya</taxon>
        <taxon>Ascomycota</taxon>
        <taxon>Pezizomycotina</taxon>
        <taxon>Dothideomycetes</taxon>
        <taxon>Pleosporomycetidae</taxon>
        <taxon>Venturiales</taxon>
        <taxon>Sympoventuriaceae</taxon>
        <taxon>Verruconis</taxon>
    </lineage>
</organism>
<reference evidence="6 7" key="1">
    <citation type="submission" date="2015-01" db="EMBL/GenBank/DDBJ databases">
        <title>The Genome Sequence of Ochroconis gallopava CBS43764.</title>
        <authorList>
            <consortium name="The Broad Institute Genomics Platform"/>
            <person name="Cuomo C."/>
            <person name="de Hoog S."/>
            <person name="Gorbushina A."/>
            <person name="Stielow B."/>
            <person name="Teixiera M."/>
            <person name="Abouelleil A."/>
            <person name="Chapman S.B."/>
            <person name="Priest M."/>
            <person name="Young S.K."/>
            <person name="Wortman J."/>
            <person name="Nusbaum C."/>
            <person name="Birren B."/>
        </authorList>
    </citation>
    <scope>NUCLEOTIDE SEQUENCE [LARGE SCALE GENOMIC DNA]</scope>
    <source>
        <strain evidence="6 7">CBS 43764</strain>
    </source>
</reference>
<evidence type="ECO:0000256" key="4">
    <source>
        <dbReference type="ARBA" id="ARBA00070796"/>
    </source>
</evidence>
<dbReference type="VEuPathDB" id="FungiDB:PV09_07985"/>
<proteinExistence type="predicted"/>
<dbReference type="Gene3D" id="3.90.180.10">
    <property type="entry name" value="Medium-chain alcohol dehydrogenases, catalytic domain"/>
    <property type="match status" value="1"/>
</dbReference>
<dbReference type="Proteomes" id="UP000053259">
    <property type="component" value="Unassembled WGS sequence"/>
</dbReference>
<dbReference type="InterPro" id="IPR011032">
    <property type="entry name" value="GroES-like_sf"/>
</dbReference>
<sequence>MAAEIPKTMEGVVINKTGGTEVLEYKTDLPVPTPGEGQILVKNEFTGINYIDTYFRTGLYPVPTGFPYILGRESSGIVQAIGSGNTYGFSVGDRVVYLNQHTYAQYTAADARMAYKLPNEISNELATAAMLQGLTALTMIRESHPVKKGEWILVHAAAGGVGLLLVQMLKAVGAKLIATCSTSKLDQVRKYNPDVLIDYTTEDWVAKVKEATGGAGVAAVFDGVGKATFDGSLESLARKGTMVSFGNASGAVPPFTIARLSPKNLKLLRPMLFAYLATREEFDAYAKELFEQFILKDKMDVKIHDIYPLKEVARAHEDIQSRKTSGKLLLRI</sequence>
<dbReference type="OrthoDB" id="48317at2759"/>
<dbReference type="FunFam" id="3.40.50.720:FF:000053">
    <property type="entry name" value="Quinone oxidoreductase 1"/>
    <property type="match status" value="1"/>
</dbReference>
<dbReference type="EMBL" id="KN847563">
    <property type="protein sequence ID" value="KIW00460.1"/>
    <property type="molecule type" value="Genomic_DNA"/>
</dbReference>
<dbReference type="Pfam" id="PF08240">
    <property type="entry name" value="ADH_N"/>
    <property type="match status" value="1"/>
</dbReference>
<dbReference type="Pfam" id="PF00107">
    <property type="entry name" value="ADH_zinc_N"/>
    <property type="match status" value="1"/>
</dbReference>
<dbReference type="InterPro" id="IPR020843">
    <property type="entry name" value="ER"/>
</dbReference>
<dbReference type="STRING" id="253628.A0A0D2A2A8"/>
<name>A0A0D2A2A8_9PEZI</name>
<dbReference type="RefSeq" id="XP_016210329.1">
    <property type="nucleotide sequence ID" value="XM_016361825.1"/>
</dbReference>
<dbReference type="HOGENOM" id="CLU_026673_3_1_1"/>
<keyword evidence="2" id="KW-0560">Oxidoreductase</keyword>
<keyword evidence="1" id="KW-0521">NADP</keyword>
<evidence type="ECO:0000313" key="6">
    <source>
        <dbReference type="EMBL" id="KIW00460.1"/>
    </source>
</evidence>
<dbReference type="InParanoid" id="A0A0D2A2A8"/>
<dbReference type="SMART" id="SM00829">
    <property type="entry name" value="PKS_ER"/>
    <property type="match status" value="1"/>
</dbReference>
<keyword evidence="7" id="KW-1185">Reference proteome</keyword>
<evidence type="ECO:0000313" key="7">
    <source>
        <dbReference type="Proteomes" id="UP000053259"/>
    </source>
</evidence>
<dbReference type="Gene3D" id="3.40.50.720">
    <property type="entry name" value="NAD(P)-binding Rossmann-like Domain"/>
    <property type="match status" value="1"/>
</dbReference>
<dbReference type="PANTHER" id="PTHR48106:SF13">
    <property type="entry name" value="QUINONE OXIDOREDUCTASE-RELATED"/>
    <property type="match status" value="1"/>
</dbReference>
<dbReference type="PROSITE" id="PS01162">
    <property type="entry name" value="QOR_ZETA_CRYSTAL"/>
    <property type="match status" value="1"/>
</dbReference>
<gene>
    <name evidence="6" type="ORF">PV09_07985</name>
</gene>
<dbReference type="SUPFAM" id="SSF51735">
    <property type="entry name" value="NAD(P)-binding Rossmann-fold domains"/>
    <property type="match status" value="1"/>
</dbReference>
<dbReference type="AlphaFoldDB" id="A0A0D2A2A8"/>
<evidence type="ECO:0000256" key="3">
    <source>
        <dbReference type="ARBA" id="ARBA00043088"/>
    </source>
</evidence>
<accession>A0A0D2A2A8</accession>
<dbReference type="GO" id="GO:0035925">
    <property type="term" value="F:mRNA 3'-UTR AU-rich region binding"/>
    <property type="evidence" value="ECO:0007669"/>
    <property type="project" value="TreeGrafter"/>
</dbReference>
<dbReference type="GeneID" id="27315958"/>
<dbReference type="InterPro" id="IPR036291">
    <property type="entry name" value="NAD(P)-bd_dom_sf"/>
</dbReference>